<dbReference type="OMA" id="HCASVPM"/>
<dbReference type="Proteomes" id="UP000268014">
    <property type="component" value="Unassembled WGS sequence"/>
</dbReference>
<dbReference type="WBParaSite" id="HPLM_0001029701-mRNA-1">
    <property type="protein sequence ID" value="HPLM_0001029701-mRNA-1"/>
    <property type="gene ID" value="HPLM_0001029701"/>
</dbReference>
<keyword evidence="2" id="KW-1185">Reference proteome</keyword>
<evidence type="ECO:0000313" key="1">
    <source>
        <dbReference type="EMBL" id="VDO39731.1"/>
    </source>
</evidence>
<organism evidence="3">
    <name type="scientific">Haemonchus placei</name>
    <name type="common">Barber's pole worm</name>
    <dbReference type="NCBI Taxonomy" id="6290"/>
    <lineage>
        <taxon>Eukaryota</taxon>
        <taxon>Metazoa</taxon>
        <taxon>Ecdysozoa</taxon>
        <taxon>Nematoda</taxon>
        <taxon>Chromadorea</taxon>
        <taxon>Rhabditida</taxon>
        <taxon>Rhabditina</taxon>
        <taxon>Rhabditomorpha</taxon>
        <taxon>Strongyloidea</taxon>
        <taxon>Trichostrongylidae</taxon>
        <taxon>Haemonchus</taxon>
    </lineage>
</organism>
<dbReference type="AlphaFoldDB" id="A0A0N4WHE0"/>
<proteinExistence type="predicted"/>
<dbReference type="EMBL" id="UZAF01017256">
    <property type="protein sequence ID" value="VDO39731.1"/>
    <property type="molecule type" value="Genomic_DNA"/>
</dbReference>
<gene>
    <name evidence="1" type="ORF">HPLM_LOCUS10289</name>
</gene>
<accession>A0A0N4WHE0</accession>
<protein>
    <submittedName>
        <fullName evidence="3">DUF2997 domain-containing protein</fullName>
    </submittedName>
</protein>
<name>A0A0N4WHE0_HAEPC</name>
<reference evidence="1 2" key="2">
    <citation type="submission" date="2018-11" db="EMBL/GenBank/DDBJ databases">
        <authorList>
            <consortium name="Pathogen Informatics"/>
        </authorList>
    </citation>
    <scope>NUCLEOTIDE SEQUENCE [LARGE SCALE GENOMIC DNA]</scope>
    <source>
        <strain evidence="1 2">MHpl1</strain>
    </source>
</reference>
<sequence length="70" mass="7797">MSDEPTILEYALVVTTASSCNRPSSELRVKFRLEGNVHCASVPMTVADFAKIVEEEDVVSFLKRQEVPPE</sequence>
<evidence type="ECO:0000313" key="2">
    <source>
        <dbReference type="Proteomes" id="UP000268014"/>
    </source>
</evidence>
<dbReference type="OrthoDB" id="5779966at2759"/>
<evidence type="ECO:0000313" key="3">
    <source>
        <dbReference type="WBParaSite" id="HPLM_0001029701-mRNA-1"/>
    </source>
</evidence>
<reference evidence="3" key="1">
    <citation type="submission" date="2017-02" db="UniProtKB">
        <authorList>
            <consortium name="WormBaseParasite"/>
        </authorList>
    </citation>
    <scope>IDENTIFICATION</scope>
</reference>